<protein>
    <submittedName>
        <fullName evidence="2">Uncharacterized protein</fullName>
    </submittedName>
</protein>
<dbReference type="AlphaFoldDB" id="A0A0K2UQR2"/>
<accession>A0A0K2UQR2</accession>
<evidence type="ECO:0000256" key="1">
    <source>
        <dbReference type="SAM" id="SignalP"/>
    </source>
</evidence>
<dbReference type="EMBL" id="HACA01022720">
    <property type="protein sequence ID" value="CDW40081.1"/>
    <property type="molecule type" value="Transcribed_RNA"/>
</dbReference>
<reference evidence="2" key="1">
    <citation type="submission" date="2014-05" db="EMBL/GenBank/DDBJ databases">
        <authorList>
            <person name="Chronopoulou M."/>
        </authorList>
    </citation>
    <scope>NUCLEOTIDE SEQUENCE</scope>
    <source>
        <tissue evidence="2">Whole organism</tissue>
    </source>
</reference>
<proteinExistence type="predicted"/>
<evidence type="ECO:0000313" key="2">
    <source>
        <dbReference type="EMBL" id="CDW40081.1"/>
    </source>
</evidence>
<feature type="non-terminal residue" evidence="2">
    <location>
        <position position="1"/>
    </location>
</feature>
<organism evidence="2">
    <name type="scientific">Lepeophtheirus salmonis</name>
    <name type="common">Salmon louse</name>
    <name type="synonym">Caligus salmonis</name>
    <dbReference type="NCBI Taxonomy" id="72036"/>
    <lineage>
        <taxon>Eukaryota</taxon>
        <taxon>Metazoa</taxon>
        <taxon>Ecdysozoa</taxon>
        <taxon>Arthropoda</taxon>
        <taxon>Crustacea</taxon>
        <taxon>Multicrustacea</taxon>
        <taxon>Hexanauplia</taxon>
        <taxon>Copepoda</taxon>
        <taxon>Siphonostomatoida</taxon>
        <taxon>Caligidae</taxon>
        <taxon>Lepeophtheirus</taxon>
    </lineage>
</organism>
<feature type="signal peptide" evidence="1">
    <location>
        <begin position="1"/>
        <end position="23"/>
    </location>
</feature>
<feature type="chain" id="PRO_5005488860" evidence="1">
    <location>
        <begin position="24"/>
        <end position="188"/>
    </location>
</feature>
<name>A0A0K2UQR2_LEPSM</name>
<sequence>SFPFLDNMKIIFLLALIFGLASTESIPDVKKVHPPFNPTRFGNDGQGKFLPFRPSPFVPYHYHPGAFYHHQRLRGGLIPYYFQSQTTPTPFLVITPLPVFVSPTSNVLNKNFGFDNSGRVPTFGGPLPPFIPNGFGHVGHHENSVVSNENDSIFDESFRQNEALKSEKNTQIIEPEPHAVVYKSNEKI</sequence>
<keyword evidence="1" id="KW-0732">Signal</keyword>